<keyword evidence="8 15" id="KW-1133">Transmembrane helix</keyword>
<evidence type="ECO:0000256" key="4">
    <source>
        <dbReference type="ARBA" id="ARBA00022448"/>
    </source>
</evidence>
<feature type="transmembrane region" description="Helical" evidence="15">
    <location>
        <begin position="552"/>
        <end position="574"/>
    </location>
</feature>
<gene>
    <name evidence="17" type="ORF">LAESUDRAFT_756413</name>
</gene>
<organism evidence="17 18">
    <name type="scientific">Laetiporus sulphureus 93-53</name>
    <dbReference type="NCBI Taxonomy" id="1314785"/>
    <lineage>
        <taxon>Eukaryota</taxon>
        <taxon>Fungi</taxon>
        <taxon>Dikarya</taxon>
        <taxon>Basidiomycota</taxon>
        <taxon>Agaricomycotina</taxon>
        <taxon>Agaricomycetes</taxon>
        <taxon>Polyporales</taxon>
        <taxon>Laetiporus</taxon>
    </lineage>
</organism>
<feature type="compositionally biased region" description="Polar residues" evidence="14">
    <location>
        <begin position="849"/>
        <end position="864"/>
    </location>
</feature>
<dbReference type="GO" id="GO:0006879">
    <property type="term" value="P:intracellular iron ion homeostasis"/>
    <property type="evidence" value="ECO:0007669"/>
    <property type="project" value="TreeGrafter"/>
</dbReference>
<feature type="region of interest" description="Disordered" evidence="14">
    <location>
        <begin position="810"/>
        <end position="894"/>
    </location>
</feature>
<evidence type="ECO:0000256" key="8">
    <source>
        <dbReference type="ARBA" id="ARBA00022989"/>
    </source>
</evidence>
<proteinExistence type="inferred from homology"/>
<dbReference type="Pfam" id="PF08022">
    <property type="entry name" value="FAD_binding_8"/>
    <property type="match status" value="1"/>
</dbReference>
<dbReference type="EMBL" id="KV427611">
    <property type="protein sequence ID" value="KZT09452.1"/>
    <property type="molecule type" value="Genomic_DNA"/>
</dbReference>
<keyword evidence="5" id="KW-1003">Cell membrane</keyword>
<evidence type="ECO:0000256" key="5">
    <source>
        <dbReference type="ARBA" id="ARBA00022475"/>
    </source>
</evidence>
<reference evidence="17 18" key="1">
    <citation type="journal article" date="2016" name="Mol. Biol. Evol.">
        <title>Comparative Genomics of Early-Diverging Mushroom-Forming Fungi Provides Insights into the Origins of Lignocellulose Decay Capabilities.</title>
        <authorList>
            <person name="Nagy L.G."/>
            <person name="Riley R."/>
            <person name="Tritt A."/>
            <person name="Adam C."/>
            <person name="Daum C."/>
            <person name="Floudas D."/>
            <person name="Sun H."/>
            <person name="Yadav J.S."/>
            <person name="Pangilinan J."/>
            <person name="Larsson K.H."/>
            <person name="Matsuura K."/>
            <person name="Barry K."/>
            <person name="Labutti K."/>
            <person name="Kuo R."/>
            <person name="Ohm R.A."/>
            <person name="Bhattacharya S.S."/>
            <person name="Shirouzu T."/>
            <person name="Yoshinaga Y."/>
            <person name="Martin F.M."/>
            <person name="Grigoriev I.V."/>
            <person name="Hibbett D.S."/>
        </authorList>
    </citation>
    <scope>NUCLEOTIDE SEQUENCE [LARGE SCALE GENOMIC DNA]</scope>
    <source>
        <strain evidence="17 18">93-53</strain>
    </source>
</reference>
<dbReference type="InterPro" id="IPR017938">
    <property type="entry name" value="Riboflavin_synthase-like_b-brl"/>
</dbReference>
<evidence type="ECO:0000256" key="13">
    <source>
        <dbReference type="ARBA" id="ARBA00048483"/>
    </source>
</evidence>
<dbReference type="PROSITE" id="PS51384">
    <property type="entry name" value="FAD_FR"/>
    <property type="match status" value="1"/>
</dbReference>
<dbReference type="InParanoid" id="A0A165FV55"/>
<comment type="subcellular location">
    <subcellularLocation>
        <location evidence="1">Cell membrane</location>
        <topology evidence="1">Multi-pass membrane protein</topology>
    </subcellularLocation>
</comment>
<keyword evidence="18" id="KW-1185">Reference proteome</keyword>
<comment type="catalytic activity">
    <reaction evidence="13">
        <text>2 a Fe(II)-siderophore + NADP(+) + H(+) = 2 a Fe(III)-siderophore + NADPH</text>
        <dbReference type="Rhea" id="RHEA:28795"/>
        <dbReference type="Rhea" id="RHEA-COMP:11342"/>
        <dbReference type="Rhea" id="RHEA-COMP:11344"/>
        <dbReference type="ChEBI" id="CHEBI:15378"/>
        <dbReference type="ChEBI" id="CHEBI:29033"/>
        <dbReference type="ChEBI" id="CHEBI:29034"/>
        <dbReference type="ChEBI" id="CHEBI:57783"/>
        <dbReference type="ChEBI" id="CHEBI:58349"/>
        <dbReference type="EC" id="1.16.1.9"/>
    </reaction>
</comment>
<feature type="transmembrane region" description="Helical" evidence="15">
    <location>
        <begin position="229"/>
        <end position="247"/>
    </location>
</feature>
<evidence type="ECO:0000313" key="17">
    <source>
        <dbReference type="EMBL" id="KZT09452.1"/>
    </source>
</evidence>
<evidence type="ECO:0000256" key="12">
    <source>
        <dbReference type="ARBA" id="ARBA00023180"/>
    </source>
</evidence>
<dbReference type="PANTHER" id="PTHR32361:SF9">
    <property type="entry name" value="FERRIC REDUCTASE TRANSMEMBRANE COMPONENT 3-RELATED"/>
    <property type="match status" value="1"/>
</dbReference>
<feature type="region of interest" description="Disordered" evidence="14">
    <location>
        <begin position="730"/>
        <end position="789"/>
    </location>
</feature>
<dbReference type="GeneID" id="63829199"/>
<keyword evidence="12" id="KW-0325">Glycoprotein</keyword>
<feature type="region of interest" description="Disordered" evidence="14">
    <location>
        <begin position="355"/>
        <end position="376"/>
    </location>
</feature>
<dbReference type="CDD" id="cd06186">
    <property type="entry name" value="NOX_Duox_like_FAD_NADP"/>
    <property type="match status" value="1"/>
</dbReference>
<dbReference type="InterPro" id="IPR051410">
    <property type="entry name" value="Ferric/Cupric_Reductase"/>
</dbReference>
<evidence type="ECO:0000256" key="9">
    <source>
        <dbReference type="ARBA" id="ARBA00023002"/>
    </source>
</evidence>
<feature type="compositionally biased region" description="Low complexity" evidence="14">
    <location>
        <begin position="819"/>
        <end position="829"/>
    </location>
</feature>
<feature type="transmembrane region" description="Helical" evidence="15">
    <location>
        <begin position="318"/>
        <end position="335"/>
    </location>
</feature>
<evidence type="ECO:0000256" key="10">
    <source>
        <dbReference type="ARBA" id="ARBA00023065"/>
    </source>
</evidence>
<comment type="similarity">
    <text evidence="2">Belongs to the ferric reductase (FRE) family.</text>
</comment>
<evidence type="ECO:0000256" key="14">
    <source>
        <dbReference type="SAM" id="MobiDB-lite"/>
    </source>
</evidence>
<evidence type="ECO:0000256" key="1">
    <source>
        <dbReference type="ARBA" id="ARBA00004651"/>
    </source>
</evidence>
<keyword evidence="4" id="KW-0813">Transport</keyword>
<evidence type="ECO:0000256" key="11">
    <source>
        <dbReference type="ARBA" id="ARBA00023136"/>
    </source>
</evidence>
<protein>
    <recommendedName>
        <fullName evidence="3">ferric-chelate reductase (NADPH)</fullName>
        <ecNumber evidence="3">1.16.1.9</ecNumber>
    </recommendedName>
</protein>
<feature type="compositionally biased region" description="Low complexity" evidence="14">
    <location>
        <begin position="870"/>
        <end position="888"/>
    </location>
</feature>
<evidence type="ECO:0000256" key="3">
    <source>
        <dbReference type="ARBA" id="ARBA00012668"/>
    </source>
</evidence>
<dbReference type="GO" id="GO:0052851">
    <property type="term" value="F:ferric-chelate reductase (NADPH) activity"/>
    <property type="evidence" value="ECO:0007669"/>
    <property type="project" value="UniProtKB-EC"/>
</dbReference>
<evidence type="ECO:0000256" key="6">
    <source>
        <dbReference type="ARBA" id="ARBA00022692"/>
    </source>
</evidence>
<dbReference type="PANTHER" id="PTHR32361">
    <property type="entry name" value="FERRIC/CUPRIC REDUCTASE TRANSMEMBRANE COMPONENT"/>
    <property type="match status" value="1"/>
</dbReference>
<dbReference type="GO" id="GO:0015677">
    <property type="term" value="P:copper ion import"/>
    <property type="evidence" value="ECO:0007669"/>
    <property type="project" value="TreeGrafter"/>
</dbReference>
<dbReference type="InterPro" id="IPR013130">
    <property type="entry name" value="Fe3_Rdtase_TM_dom"/>
</dbReference>
<dbReference type="AlphaFoldDB" id="A0A165FV55"/>
<dbReference type="InterPro" id="IPR039261">
    <property type="entry name" value="FNR_nucleotide-bd"/>
</dbReference>
<accession>A0A165FV55</accession>
<dbReference type="InterPro" id="IPR013121">
    <property type="entry name" value="Fe_red_NAD-bd_6"/>
</dbReference>
<keyword evidence="6 15" id="KW-0812">Transmembrane</keyword>
<keyword evidence="11 15" id="KW-0472">Membrane</keyword>
<evidence type="ECO:0000256" key="7">
    <source>
        <dbReference type="ARBA" id="ARBA00022982"/>
    </source>
</evidence>
<keyword evidence="10" id="KW-0406">Ion transport</keyword>
<feature type="transmembrane region" description="Helical" evidence="15">
    <location>
        <begin position="106"/>
        <end position="130"/>
    </location>
</feature>
<dbReference type="STRING" id="1314785.A0A165FV55"/>
<evidence type="ECO:0000313" key="18">
    <source>
        <dbReference type="Proteomes" id="UP000076871"/>
    </source>
</evidence>
<dbReference type="GO" id="GO:0006826">
    <property type="term" value="P:iron ion transport"/>
    <property type="evidence" value="ECO:0007669"/>
    <property type="project" value="TreeGrafter"/>
</dbReference>
<keyword evidence="7" id="KW-0249">Electron transport</keyword>
<name>A0A165FV55_9APHY</name>
<keyword evidence="9" id="KW-0560">Oxidoreductase</keyword>
<feature type="transmembrane region" description="Helical" evidence="15">
    <location>
        <begin position="184"/>
        <end position="208"/>
    </location>
</feature>
<feature type="transmembrane region" description="Helical" evidence="15">
    <location>
        <begin position="46"/>
        <end position="67"/>
    </location>
</feature>
<dbReference type="EC" id="1.16.1.9" evidence="3"/>
<feature type="compositionally biased region" description="Low complexity" evidence="14">
    <location>
        <begin position="367"/>
        <end position="376"/>
    </location>
</feature>
<sequence>MASRNSTTTTALTAYPTAPYYANDVDYITAYLEIHAQSTPSYIYTYILWAVIAVTLVLFAAFHLVGLRGGYLGALWSKWAVRRRTWRKKHALKVAMRRGYPHQQPLPLPSNAQIITLTSIVIVTLILAFAGPDYIAPESTASNAQNTSSVPLTKRSVNVSALTQYVPDYTIGKAWWTSGNRTGLIAFALFPLCVLLALKAPPFAVLALPFVIQLHFDKLAWLHRWIGRLIWFFSALHVIFWSVQLAIERRSSTGKVLYTYPWDYINFIYGWIAFGFMTVLVVLSLRPIRRLHYEIFYFLHVMLVPLTLIFSALHHSSVGWWCWAALALWIGERIWRSIWWLNTNGYFDRAFPSPAPKNSQKGPALNASASPESWEMEPMSSPRALKKLYIPPSSPTTSKLNVDVHIARISGKITLGASGSYVPPPGFAYAELLPGRTIRLRLITPGYLPWAPGQHFLLRIPAISQLATHPFTVATVCDQEAPTDEGRELVFLIRAKNGWTKRLWDTVACTIVSGRHHCSGERPPAGWELPARGVVMRTYVDGPFGSAVRARWGAYSTVLIIAGGSGISFGLSVLQYVCLCLAGRDGSSLGGKRGGWGKPGFNVRRVRLVWLVREFSHIQWCATILRRCMSMISSSELQVDIFVTNVKMIQEPSLATMLHAPSTDTLLPPTPLFARQDHVKTEEEHTRLGSISSADGEVDDVFDPHYHQDDYVERGSELGHEEHVLDLTNFEGDDDTAMPGEKQFGNSVKREGRLRRAASQAALLSGKRKRHQEGDDEKDNGLDHDFNTSSVRLVAQRENVDPVWSIVEHSEDGPSNVLSPDSPDSSCSPTRRAIPLSPTSPHSTLVPDSATSTSTFLLSDSPQSPKGKARASMSPSSPTSAASRPFSPGSQASGWSEAGSLAALVSEVDVGKSGEHLRLELDEQELRDVGVVAEHARPGKPRLDRIVADEVQLAQGPIVVGCCGPLSLNAVVRKAIASQINLERIRRGDLSGSITLVSEDFEY</sequence>
<evidence type="ECO:0000256" key="15">
    <source>
        <dbReference type="SAM" id="Phobius"/>
    </source>
</evidence>
<dbReference type="Proteomes" id="UP000076871">
    <property type="component" value="Unassembled WGS sequence"/>
</dbReference>
<evidence type="ECO:0000259" key="16">
    <source>
        <dbReference type="PROSITE" id="PS51384"/>
    </source>
</evidence>
<feature type="domain" description="FAD-binding FR-type" evidence="16">
    <location>
        <begin position="402"/>
        <end position="550"/>
    </location>
</feature>
<feature type="transmembrane region" description="Helical" evidence="15">
    <location>
        <begin position="267"/>
        <end position="288"/>
    </location>
</feature>
<dbReference type="OrthoDB" id="10006946at2759"/>
<dbReference type="SFLD" id="SFLDS00052">
    <property type="entry name" value="Ferric_Reductase_Domain"/>
    <property type="match status" value="2"/>
</dbReference>
<dbReference type="Pfam" id="PF01794">
    <property type="entry name" value="Ferric_reduct"/>
    <property type="match status" value="1"/>
</dbReference>
<dbReference type="InterPro" id="IPR017927">
    <property type="entry name" value="FAD-bd_FR_type"/>
</dbReference>
<dbReference type="RefSeq" id="XP_040767192.1">
    <property type="nucleotide sequence ID" value="XM_040912171.1"/>
</dbReference>
<dbReference type="Gene3D" id="3.40.50.80">
    <property type="entry name" value="Nucleotide-binding domain of ferredoxin-NADP reductase (FNR) module"/>
    <property type="match status" value="1"/>
</dbReference>
<dbReference type="Pfam" id="PF08030">
    <property type="entry name" value="NAD_binding_6"/>
    <property type="match status" value="1"/>
</dbReference>
<dbReference type="InterPro" id="IPR013112">
    <property type="entry name" value="FAD-bd_8"/>
</dbReference>
<evidence type="ECO:0000256" key="2">
    <source>
        <dbReference type="ARBA" id="ARBA00006278"/>
    </source>
</evidence>
<dbReference type="SUPFAM" id="SSF63380">
    <property type="entry name" value="Riboflavin synthase domain-like"/>
    <property type="match status" value="1"/>
</dbReference>
<dbReference type="GO" id="GO:0005886">
    <property type="term" value="C:plasma membrane"/>
    <property type="evidence" value="ECO:0007669"/>
    <property type="project" value="UniProtKB-SubCell"/>
</dbReference>